<name>A0A645GMA8_9ZZZZ</name>
<sequence length="76" mass="9023">MPVYSAEEYLAVVDIDPFVFDLYIPESEFGSQYFAYFPFFVFQTYDNAIQIRFLGRPQLRIFYLGFQGGFLFDTPF</sequence>
<comment type="caution">
    <text evidence="1">The sequence shown here is derived from an EMBL/GenBank/DDBJ whole genome shotgun (WGS) entry which is preliminary data.</text>
</comment>
<dbReference type="AlphaFoldDB" id="A0A645GMA8"/>
<proteinExistence type="predicted"/>
<gene>
    <name evidence="1" type="ORF">SDC9_175451</name>
</gene>
<reference evidence="1" key="1">
    <citation type="submission" date="2019-08" db="EMBL/GenBank/DDBJ databases">
        <authorList>
            <person name="Kucharzyk K."/>
            <person name="Murdoch R.W."/>
            <person name="Higgins S."/>
            <person name="Loffler F."/>
        </authorList>
    </citation>
    <scope>NUCLEOTIDE SEQUENCE</scope>
</reference>
<evidence type="ECO:0000313" key="1">
    <source>
        <dbReference type="EMBL" id="MPN28017.1"/>
    </source>
</evidence>
<organism evidence="1">
    <name type="scientific">bioreactor metagenome</name>
    <dbReference type="NCBI Taxonomy" id="1076179"/>
    <lineage>
        <taxon>unclassified sequences</taxon>
        <taxon>metagenomes</taxon>
        <taxon>ecological metagenomes</taxon>
    </lineage>
</organism>
<dbReference type="EMBL" id="VSSQ01078125">
    <property type="protein sequence ID" value="MPN28017.1"/>
    <property type="molecule type" value="Genomic_DNA"/>
</dbReference>
<protein>
    <submittedName>
        <fullName evidence="1">Uncharacterized protein</fullName>
    </submittedName>
</protein>
<accession>A0A645GMA8</accession>